<sequence>MASVSLENVSFLWNESPAKCDAQLSESNLEYALRKKKTVRKSCLLFLTDECLLQTDICSTGEIRCDLEEISLYRVKMHIYYDKLMVNFIFFSIILASTS</sequence>
<dbReference type="STRING" id="180332.GCA_000797495_03583"/>
<keyword evidence="2" id="KW-1185">Reference proteome</keyword>
<reference evidence="1 2" key="1">
    <citation type="journal article" date="2019" name="Anaerobe">
        <title>Detection of Robinsoniella peoriensis in multiple bone samples of a trauma patient.</title>
        <authorList>
            <person name="Schrottner P."/>
            <person name="Hartwich K."/>
            <person name="Bunk B."/>
            <person name="Schober I."/>
            <person name="Helbig S."/>
            <person name="Rudolph W.W."/>
            <person name="Gunzer F."/>
        </authorList>
    </citation>
    <scope>NUCLEOTIDE SEQUENCE [LARGE SCALE GENOMIC DNA]</scope>
    <source>
        <strain evidence="1 2">DSM 106044</strain>
    </source>
</reference>
<protein>
    <submittedName>
        <fullName evidence="1">Uncharacterized protein</fullName>
    </submittedName>
</protein>
<evidence type="ECO:0000313" key="2">
    <source>
        <dbReference type="Proteomes" id="UP000306509"/>
    </source>
</evidence>
<name>A0A4U8Q5Z3_9FIRM</name>
<organism evidence="1 2">
    <name type="scientific">Robinsoniella peoriensis</name>
    <dbReference type="NCBI Taxonomy" id="180332"/>
    <lineage>
        <taxon>Bacteria</taxon>
        <taxon>Bacillati</taxon>
        <taxon>Bacillota</taxon>
        <taxon>Clostridia</taxon>
        <taxon>Lachnospirales</taxon>
        <taxon>Lachnospiraceae</taxon>
        <taxon>Robinsoniella</taxon>
    </lineage>
</organism>
<dbReference type="EMBL" id="QGQD01000057">
    <property type="protein sequence ID" value="TLD00280.1"/>
    <property type="molecule type" value="Genomic_DNA"/>
</dbReference>
<evidence type="ECO:0000313" key="1">
    <source>
        <dbReference type="EMBL" id="TLD00280.1"/>
    </source>
</evidence>
<dbReference type="AlphaFoldDB" id="A0A4U8Q5Z3"/>
<comment type="caution">
    <text evidence="1">The sequence shown here is derived from an EMBL/GenBank/DDBJ whole genome shotgun (WGS) entry which is preliminary data.</text>
</comment>
<accession>A0A4U8Q5Z3</accession>
<dbReference type="Proteomes" id="UP000306509">
    <property type="component" value="Unassembled WGS sequence"/>
</dbReference>
<proteinExistence type="predicted"/>
<gene>
    <name evidence="1" type="ORF">DSM106044_02948</name>
</gene>